<accession>A0A5E6Q0N7</accession>
<proteinExistence type="predicted"/>
<name>A0A5E6Q0N7_PSEFL</name>
<protein>
    <submittedName>
        <fullName evidence="2">Uncharacterized protein</fullName>
    </submittedName>
</protein>
<sequence length="123" mass="12653">MKTDNATSPAQSASENNASGIMAGPPTHIIFGGIANPQRVRKGNDFQLDIAAQLVDSNGSQVPSGGGMWTTSTPGASISPLAGDMNGRFILRNVQASTIIRVTVSSVTYSSISASLSIDLIAF</sequence>
<organism evidence="2 3">
    <name type="scientific">Pseudomonas fluorescens</name>
    <dbReference type="NCBI Taxonomy" id="294"/>
    <lineage>
        <taxon>Bacteria</taxon>
        <taxon>Pseudomonadati</taxon>
        <taxon>Pseudomonadota</taxon>
        <taxon>Gammaproteobacteria</taxon>
        <taxon>Pseudomonadales</taxon>
        <taxon>Pseudomonadaceae</taxon>
        <taxon>Pseudomonas</taxon>
    </lineage>
</organism>
<gene>
    <name evidence="2" type="ORF">PS673_00641</name>
</gene>
<dbReference type="RefSeq" id="WP_150812824.1">
    <property type="nucleotide sequence ID" value="NZ_CABVHB010000003.1"/>
</dbReference>
<evidence type="ECO:0000256" key="1">
    <source>
        <dbReference type="SAM" id="MobiDB-lite"/>
    </source>
</evidence>
<feature type="region of interest" description="Disordered" evidence="1">
    <location>
        <begin position="1"/>
        <end position="21"/>
    </location>
</feature>
<dbReference type="Proteomes" id="UP000344274">
    <property type="component" value="Unassembled WGS sequence"/>
</dbReference>
<dbReference type="AlphaFoldDB" id="A0A5E6Q0N7"/>
<dbReference type="EMBL" id="CABVHB010000003">
    <property type="protein sequence ID" value="VVM48738.1"/>
    <property type="molecule type" value="Genomic_DNA"/>
</dbReference>
<evidence type="ECO:0000313" key="3">
    <source>
        <dbReference type="Proteomes" id="UP000344274"/>
    </source>
</evidence>
<feature type="compositionally biased region" description="Polar residues" evidence="1">
    <location>
        <begin position="1"/>
        <end position="19"/>
    </location>
</feature>
<reference evidence="2 3" key="1">
    <citation type="submission" date="2019-09" db="EMBL/GenBank/DDBJ databases">
        <authorList>
            <person name="Chandra G."/>
            <person name="Truman W A."/>
        </authorList>
    </citation>
    <scope>NUCLEOTIDE SEQUENCE [LARGE SCALE GENOMIC DNA]</scope>
    <source>
        <strain evidence="2">PS673</strain>
    </source>
</reference>
<evidence type="ECO:0000313" key="2">
    <source>
        <dbReference type="EMBL" id="VVM48738.1"/>
    </source>
</evidence>